<dbReference type="EMBL" id="LGKO01000002">
    <property type="protein sequence ID" value="KPL84458.1"/>
    <property type="molecule type" value="Genomic_DNA"/>
</dbReference>
<dbReference type="AlphaFoldDB" id="A0A0N8GQR8"/>
<keyword evidence="2 8" id="KW-0645">Protease</keyword>
<dbReference type="PANTHER" id="PTHR13604">
    <property type="entry name" value="DC12-RELATED"/>
    <property type="match status" value="1"/>
</dbReference>
<keyword evidence="4 8" id="KW-0378">Hydrolase</keyword>
<evidence type="ECO:0000313" key="10">
    <source>
        <dbReference type="Proteomes" id="UP000050544"/>
    </source>
</evidence>
<reference evidence="9 10" key="1">
    <citation type="submission" date="2015-07" db="EMBL/GenBank/DDBJ databases">
        <title>Whole genome sequence of Thermanaerothrix daxensis DSM 23592.</title>
        <authorList>
            <person name="Hemp J."/>
            <person name="Ward L.M."/>
            <person name="Pace L.A."/>
            <person name="Fischer W.W."/>
        </authorList>
    </citation>
    <scope>NUCLEOTIDE SEQUENCE [LARGE SCALE GENOMIC DNA]</scope>
    <source>
        <strain evidence="9 10">GNS-1</strain>
    </source>
</reference>
<dbReference type="GO" id="GO:0106300">
    <property type="term" value="P:protein-DNA covalent cross-linking repair"/>
    <property type="evidence" value="ECO:0007669"/>
    <property type="project" value="InterPro"/>
</dbReference>
<evidence type="ECO:0000256" key="3">
    <source>
        <dbReference type="ARBA" id="ARBA00022763"/>
    </source>
</evidence>
<evidence type="ECO:0000313" key="9">
    <source>
        <dbReference type="EMBL" id="KPL84458.1"/>
    </source>
</evidence>
<evidence type="ECO:0000256" key="4">
    <source>
        <dbReference type="ARBA" id="ARBA00022801"/>
    </source>
</evidence>
<organism evidence="9 10">
    <name type="scientific">Thermanaerothrix daxensis</name>
    <dbReference type="NCBI Taxonomy" id="869279"/>
    <lineage>
        <taxon>Bacteria</taxon>
        <taxon>Bacillati</taxon>
        <taxon>Chloroflexota</taxon>
        <taxon>Anaerolineae</taxon>
        <taxon>Anaerolineales</taxon>
        <taxon>Anaerolineaceae</taxon>
        <taxon>Thermanaerothrix</taxon>
    </lineage>
</organism>
<comment type="caution">
    <text evidence="9">The sequence shown here is derived from an EMBL/GenBank/DDBJ whole genome shotgun (WGS) entry which is preliminary data.</text>
</comment>
<evidence type="ECO:0000256" key="8">
    <source>
        <dbReference type="RuleBase" id="RU364100"/>
    </source>
</evidence>
<dbReference type="STRING" id="869279.SE15_04985"/>
<comment type="similarity">
    <text evidence="1 8">Belongs to the SOS response-associated peptidase family.</text>
</comment>
<dbReference type="GO" id="GO:0003697">
    <property type="term" value="F:single-stranded DNA binding"/>
    <property type="evidence" value="ECO:0007669"/>
    <property type="project" value="InterPro"/>
</dbReference>
<dbReference type="OrthoDB" id="9782620at2"/>
<keyword evidence="10" id="KW-1185">Reference proteome</keyword>
<dbReference type="PATRIC" id="fig|869279.4.peg.1006"/>
<dbReference type="Gene3D" id="3.90.1680.10">
    <property type="entry name" value="SOS response associated peptidase-like"/>
    <property type="match status" value="1"/>
</dbReference>
<dbReference type="GO" id="GO:0016829">
    <property type="term" value="F:lyase activity"/>
    <property type="evidence" value="ECO:0007669"/>
    <property type="project" value="UniProtKB-KW"/>
</dbReference>
<accession>A0A0N8GQR8</accession>
<evidence type="ECO:0000256" key="2">
    <source>
        <dbReference type="ARBA" id="ARBA00022670"/>
    </source>
</evidence>
<dbReference type="InterPro" id="IPR003738">
    <property type="entry name" value="SRAP"/>
</dbReference>
<gene>
    <name evidence="9" type="ORF">SE15_04985</name>
</gene>
<dbReference type="SUPFAM" id="SSF143081">
    <property type="entry name" value="BB1717-like"/>
    <property type="match status" value="1"/>
</dbReference>
<proteinExistence type="inferred from homology"/>
<dbReference type="InterPro" id="IPR036590">
    <property type="entry name" value="SRAP-like"/>
</dbReference>
<evidence type="ECO:0000256" key="7">
    <source>
        <dbReference type="ARBA" id="ARBA00023239"/>
    </source>
</evidence>
<keyword evidence="5" id="KW-0190">Covalent protein-DNA linkage</keyword>
<sequence length="220" mass="24794">MCGRFTLTVDAEQLALAFGLVEIPNGWQPRYNIAPTQPVLGVREVENRKGEWMRWGLIPSWAKDSTIGNRLINARAETLAVRPTFRSAFASRRCLVLADGFYEWQSTGGKSPSQPFLFRLKDGAPFAFAGLWDVWRASTGETVLSCTLITCPANPLVGEIHERMPVILDREECWEWLEAHTLSHLMNFLRPYPPEKMEVIPVSRAVNDPTLDAPICIQPV</sequence>
<evidence type="ECO:0000256" key="5">
    <source>
        <dbReference type="ARBA" id="ARBA00023124"/>
    </source>
</evidence>
<name>A0A0N8GQR8_9CHLR</name>
<keyword evidence="3" id="KW-0227">DNA damage</keyword>
<dbReference type="PANTHER" id="PTHR13604:SF0">
    <property type="entry name" value="ABASIC SITE PROCESSING PROTEIN HMCES"/>
    <property type="match status" value="1"/>
</dbReference>
<evidence type="ECO:0000256" key="6">
    <source>
        <dbReference type="ARBA" id="ARBA00023125"/>
    </source>
</evidence>
<dbReference type="GO" id="GO:0008233">
    <property type="term" value="F:peptidase activity"/>
    <property type="evidence" value="ECO:0007669"/>
    <property type="project" value="UniProtKB-KW"/>
</dbReference>
<dbReference type="RefSeq" id="WP_054520980.1">
    <property type="nucleotide sequence ID" value="NZ_LGKO01000002.1"/>
</dbReference>
<dbReference type="EC" id="3.4.-.-" evidence="8"/>
<keyword evidence="7" id="KW-0456">Lyase</keyword>
<evidence type="ECO:0000256" key="1">
    <source>
        <dbReference type="ARBA" id="ARBA00008136"/>
    </source>
</evidence>
<dbReference type="Pfam" id="PF02586">
    <property type="entry name" value="SRAP"/>
    <property type="match status" value="1"/>
</dbReference>
<keyword evidence="6" id="KW-0238">DNA-binding</keyword>
<dbReference type="GO" id="GO:0006508">
    <property type="term" value="P:proteolysis"/>
    <property type="evidence" value="ECO:0007669"/>
    <property type="project" value="UniProtKB-KW"/>
</dbReference>
<protein>
    <recommendedName>
        <fullName evidence="8">Abasic site processing protein</fullName>
        <ecNumber evidence="8">3.4.-.-</ecNumber>
    </recommendedName>
</protein>
<dbReference type="Proteomes" id="UP000050544">
    <property type="component" value="Unassembled WGS sequence"/>
</dbReference>